<dbReference type="GO" id="GO:0031499">
    <property type="term" value="C:TRAMP complex"/>
    <property type="evidence" value="ECO:0007669"/>
    <property type="project" value="TreeGrafter"/>
</dbReference>
<dbReference type="Pfam" id="PF22600">
    <property type="entry name" value="MTPAP-like_central"/>
    <property type="match status" value="1"/>
</dbReference>
<evidence type="ECO:0000256" key="2">
    <source>
        <dbReference type="ARBA" id="ARBA00012388"/>
    </source>
</evidence>
<dbReference type="GO" id="GO:1990817">
    <property type="term" value="F:poly(A) RNA polymerase activity"/>
    <property type="evidence" value="ECO:0007669"/>
    <property type="project" value="UniProtKB-EC"/>
</dbReference>
<dbReference type="PANTHER" id="PTHR23092">
    <property type="entry name" value="POLY(A) RNA POLYMERASE"/>
    <property type="match status" value="1"/>
</dbReference>
<keyword evidence="3" id="KW-0479">Metal-binding</keyword>
<dbReference type="SUPFAM" id="SSF81631">
    <property type="entry name" value="PAP/OAS1 substrate-binding domain"/>
    <property type="match status" value="1"/>
</dbReference>
<evidence type="ECO:0000256" key="3">
    <source>
        <dbReference type="ARBA" id="ARBA00022723"/>
    </source>
</evidence>
<evidence type="ECO:0000256" key="1">
    <source>
        <dbReference type="ARBA" id="ARBA00008593"/>
    </source>
</evidence>
<dbReference type="Proteomes" id="UP000027222">
    <property type="component" value="Unassembled WGS sequence"/>
</dbReference>
<dbReference type="Gene3D" id="1.10.1410.10">
    <property type="match status" value="1"/>
</dbReference>
<accession>A0A067SKV6</accession>
<evidence type="ECO:0000256" key="4">
    <source>
        <dbReference type="ARBA" id="ARBA00022842"/>
    </source>
</evidence>
<proteinExistence type="inferred from homology"/>
<dbReference type="GO" id="GO:0043634">
    <property type="term" value="P:polyadenylation-dependent ncRNA catabolic process"/>
    <property type="evidence" value="ECO:0007669"/>
    <property type="project" value="TreeGrafter"/>
</dbReference>
<comment type="similarity">
    <text evidence="1">Belongs to the DNA polymerase type-B-like family.</text>
</comment>
<dbReference type="AlphaFoldDB" id="A0A067SKV6"/>
<gene>
    <name evidence="7" type="ORF">GALMADRAFT_159401</name>
</gene>
<sequence length="428" mass="47099">MSLYLGELLKNNLMAGQPTRTKSAGDYVGTAIPPCGDFAKKTSSTPRPPWMQKISLEGIPQKKSLDEEIALFVEYMTPTAQEIATRKDLVKRFSDLMGSFGVSATVRPVGSYVTGLYLPTSDIDMVLTFNDRFSIYSLGVYSKTSLYGIYSKIVASGFASKVDNVLNASVPLIRVTDKITGIEIDLTTADTHSVKATQTVERWLQKDTEVVKMLILVVKIFLSIRKCGTTYTGGINSYVLVWMVVAWVKLEWPKMKKTPKVAADLSALASAFGGLSMHAGSAPSSSTAASSAVTQTQSAEIKTRDFGAALKGFFKFYGRDFDYFGKAINIEPTPCYQTKIYPYSRYAITQRYLLSIFDPADPSIDMGEKAYAVKHVQASFQDAYRMLVDAERPGFSVGPEGILGKVLGGDFTKFVEKRSKLTGPERRR</sequence>
<dbReference type="HOGENOM" id="CLU_013572_0_0_1"/>
<evidence type="ECO:0000259" key="6">
    <source>
        <dbReference type="Pfam" id="PF22600"/>
    </source>
</evidence>
<protein>
    <recommendedName>
        <fullName evidence="2">polynucleotide adenylyltransferase</fullName>
        <ecNumber evidence="2">2.7.7.19</ecNumber>
    </recommendedName>
</protein>
<reference evidence="8" key="1">
    <citation type="journal article" date="2014" name="Proc. Natl. Acad. Sci. U.S.A.">
        <title>Extensive sampling of basidiomycete genomes demonstrates inadequacy of the white-rot/brown-rot paradigm for wood decay fungi.</title>
        <authorList>
            <person name="Riley R."/>
            <person name="Salamov A.A."/>
            <person name="Brown D.W."/>
            <person name="Nagy L.G."/>
            <person name="Floudas D."/>
            <person name="Held B.W."/>
            <person name="Levasseur A."/>
            <person name="Lombard V."/>
            <person name="Morin E."/>
            <person name="Otillar R."/>
            <person name="Lindquist E.A."/>
            <person name="Sun H."/>
            <person name="LaButti K.M."/>
            <person name="Schmutz J."/>
            <person name="Jabbour D."/>
            <person name="Luo H."/>
            <person name="Baker S.E."/>
            <person name="Pisabarro A.G."/>
            <person name="Walton J.D."/>
            <person name="Blanchette R.A."/>
            <person name="Henrissat B."/>
            <person name="Martin F."/>
            <person name="Cullen D."/>
            <person name="Hibbett D.S."/>
            <person name="Grigoriev I.V."/>
        </authorList>
    </citation>
    <scope>NUCLEOTIDE SEQUENCE [LARGE SCALE GENOMIC DNA]</scope>
    <source>
        <strain evidence="8">CBS 339.88</strain>
    </source>
</reference>
<evidence type="ECO:0000313" key="7">
    <source>
        <dbReference type="EMBL" id="KDR71575.1"/>
    </source>
</evidence>
<feature type="domain" description="PAP-associated" evidence="5">
    <location>
        <begin position="307"/>
        <end position="363"/>
    </location>
</feature>
<dbReference type="PANTHER" id="PTHR23092:SF15">
    <property type="entry name" value="INACTIVE NON-CANONICAL POLY(A) RNA POLYMERASE PROTEIN TRF4-2-RELATED"/>
    <property type="match status" value="1"/>
</dbReference>
<dbReference type="EC" id="2.7.7.19" evidence="2"/>
<dbReference type="EMBL" id="KL142392">
    <property type="protein sequence ID" value="KDR71575.1"/>
    <property type="molecule type" value="Genomic_DNA"/>
</dbReference>
<keyword evidence="8" id="KW-1185">Reference proteome</keyword>
<dbReference type="SUPFAM" id="SSF81301">
    <property type="entry name" value="Nucleotidyltransferase"/>
    <property type="match status" value="1"/>
</dbReference>
<dbReference type="GO" id="GO:0010605">
    <property type="term" value="P:negative regulation of macromolecule metabolic process"/>
    <property type="evidence" value="ECO:0007669"/>
    <property type="project" value="UniProtKB-ARBA"/>
</dbReference>
<dbReference type="InterPro" id="IPR045862">
    <property type="entry name" value="Trf4-like"/>
</dbReference>
<dbReference type="InterPro" id="IPR002058">
    <property type="entry name" value="PAP_assoc"/>
</dbReference>
<dbReference type="CDD" id="cd05402">
    <property type="entry name" value="NT_PAP_TUTase"/>
    <property type="match status" value="1"/>
</dbReference>
<dbReference type="InterPro" id="IPR043519">
    <property type="entry name" value="NT_sf"/>
</dbReference>
<dbReference type="GO" id="GO:0003729">
    <property type="term" value="F:mRNA binding"/>
    <property type="evidence" value="ECO:0007669"/>
    <property type="project" value="TreeGrafter"/>
</dbReference>
<dbReference type="InterPro" id="IPR054708">
    <property type="entry name" value="MTPAP-like_central"/>
</dbReference>
<keyword evidence="4" id="KW-0460">Magnesium</keyword>
<evidence type="ECO:0000313" key="8">
    <source>
        <dbReference type="Proteomes" id="UP000027222"/>
    </source>
</evidence>
<organism evidence="7 8">
    <name type="scientific">Galerina marginata (strain CBS 339.88)</name>
    <dbReference type="NCBI Taxonomy" id="685588"/>
    <lineage>
        <taxon>Eukaryota</taxon>
        <taxon>Fungi</taxon>
        <taxon>Dikarya</taxon>
        <taxon>Basidiomycota</taxon>
        <taxon>Agaricomycotina</taxon>
        <taxon>Agaricomycetes</taxon>
        <taxon>Agaricomycetidae</taxon>
        <taxon>Agaricales</taxon>
        <taxon>Agaricineae</taxon>
        <taxon>Strophariaceae</taxon>
        <taxon>Galerina</taxon>
    </lineage>
</organism>
<dbReference type="GO" id="GO:0046872">
    <property type="term" value="F:metal ion binding"/>
    <property type="evidence" value="ECO:0007669"/>
    <property type="project" value="UniProtKB-KW"/>
</dbReference>
<dbReference type="Gene3D" id="3.30.460.10">
    <property type="entry name" value="Beta Polymerase, domain 2"/>
    <property type="match status" value="1"/>
</dbReference>
<dbReference type="STRING" id="685588.A0A067SKV6"/>
<dbReference type="OrthoDB" id="273917at2759"/>
<name>A0A067SKV6_GALM3</name>
<dbReference type="Pfam" id="PF03828">
    <property type="entry name" value="PAP_assoc"/>
    <property type="match status" value="1"/>
</dbReference>
<dbReference type="GO" id="GO:0031123">
    <property type="term" value="P:RNA 3'-end processing"/>
    <property type="evidence" value="ECO:0007669"/>
    <property type="project" value="TreeGrafter"/>
</dbReference>
<evidence type="ECO:0000259" key="5">
    <source>
        <dbReference type="Pfam" id="PF03828"/>
    </source>
</evidence>
<dbReference type="GO" id="GO:0005730">
    <property type="term" value="C:nucleolus"/>
    <property type="evidence" value="ECO:0007669"/>
    <property type="project" value="TreeGrafter"/>
</dbReference>
<feature type="domain" description="Poly(A) RNA polymerase mitochondrial-like central palm" evidence="6">
    <location>
        <begin position="65"/>
        <end position="203"/>
    </location>
</feature>